<feature type="transmembrane region" description="Helical" evidence="1">
    <location>
        <begin position="46"/>
        <end position="67"/>
    </location>
</feature>
<keyword evidence="4" id="KW-1185">Reference proteome</keyword>
<dbReference type="OMA" id="YIFMPRT"/>
<dbReference type="GeneID" id="9036902"/>
<evidence type="ECO:0000256" key="1">
    <source>
        <dbReference type="SAM" id="Phobius"/>
    </source>
</evidence>
<dbReference type="Pfam" id="PF07786">
    <property type="entry name" value="HGSNAT_cat"/>
    <property type="match status" value="1"/>
</dbReference>
<protein>
    <recommendedName>
        <fullName evidence="2">Heparan-alpha-glucosaminide N-acetyltransferase catalytic domain-containing protein</fullName>
    </recommendedName>
</protein>
<reference evidence="3 4" key="1">
    <citation type="submission" date="2008-07" db="EMBL/GenBank/DDBJ databases">
        <authorList>
            <person name="El-Sayed N."/>
            <person name="Caler E."/>
            <person name="Inman J."/>
            <person name="Amedeo P."/>
            <person name="Hass B."/>
            <person name="Wortman J."/>
        </authorList>
    </citation>
    <scope>NUCLEOTIDE SEQUENCE [LARGE SCALE GENOMIC DNA]</scope>
    <source>
        <strain evidence="4">ATCC 50983 / TXsc</strain>
    </source>
</reference>
<evidence type="ECO:0000313" key="4">
    <source>
        <dbReference type="Proteomes" id="UP000007800"/>
    </source>
</evidence>
<dbReference type="InterPro" id="IPR012429">
    <property type="entry name" value="HGSNAT_cat"/>
</dbReference>
<dbReference type="RefSeq" id="XP_002772521.1">
    <property type="nucleotide sequence ID" value="XM_002772475.1"/>
</dbReference>
<keyword evidence="1" id="KW-0812">Transmembrane</keyword>
<dbReference type="InParanoid" id="C5LG82"/>
<dbReference type="Proteomes" id="UP000007800">
    <property type="component" value="Unassembled WGS sequence"/>
</dbReference>
<gene>
    <name evidence="3" type="ORF">Pmar_PMAR021844</name>
</gene>
<dbReference type="EMBL" id="GG681723">
    <property type="protein sequence ID" value="EER04337.1"/>
    <property type="molecule type" value="Genomic_DNA"/>
</dbReference>
<name>C5LG82_PERM5</name>
<organism evidence="4">
    <name type="scientific">Perkinsus marinus (strain ATCC 50983 / TXsc)</name>
    <dbReference type="NCBI Taxonomy" id="423536"/>
    <lineage>
        <taxon>Eukaryota</taxon>
        <taxon>Sar</taxon>
        <taxon>Alveolata</taxon>
        <taxon>Perkinsozoa</taxon>
        <taxon>Perkinsea</taxon>
        <taxon>Perkinsida</taxon>
        <taxon>Perkinsidae</taxon>
        <taxon>Perkinsus</taxon>
    </lineage>
</organism>
<keyword evidence="1" id="KW-1133">Transmembrane helix</keyword>
<keyword evidence="1" id="KW-0472">Membrane</keyword>
<feature type="domain" description="Heparan-alpha-glucosaminide N-acetyltransferase catalytic" evidence="2">
    <location>
        <begin position="40"/>
        <end position="158"/>
    </location>
</feature>
<proteinExistence type="predicted"/>
<sequence length="165" mass="18649">MHKGTSKGFERVSNVENGGAAADDEYDGDREEPQGKKSRYIFMPRTPIYFGAIHCITLNTLLTMIFIRVPRIALVGFVYIQFFTMMGGVFPLEIPTNRPTVDVIPWFHNLGYCLLGVWLHSVGAHKISAIELIPGRSVHFEDTVFTFFGRHDVSEFMIPTPGLLR</sequence>
<evidence type="ECO:0000313" key="3">
    <source>
        <dbReference type="EMBL" id="EER04337.1"/>
    </source>
</evidence>
<accession>C5LG82</accession>
<dbReference type="AlphaFoldDB" id="C5LG82"/>
<feature type="transmembrane region" description="Helical" evidence="1">
    <location>
        <begin position="73"/>
        <end position="92"/>
    </location>
</feature>
<evidence type="ECO:0000259" key="2">
    <source>
        <dbReference type="Pfam" id="PF07786"/>
    </source>
</evidence>